<sequence>MVRIRTERVLSVANMTPSALHINIGSSLRQQGAIEKVASCEERSVGFSVVSNRLVVSIADDEASGGPGDQVEWSPEITLNVNGDTKPVVVPPGRTGLRSLASAYCVELANCDGYLKLTIRPQVVVINSTNCGLKFAPTDGRGNSLAAEDELSLVSGDDAGWSVPVCLHKEAKKRSITADVSSWLSSKLSRRPSEDSSNPAKQALVARLSCSFRVSLAEDGYEWTEEIAVLLPKIPLLLNSDGKLTIVEPQTPSTAPPNTPESLYPAPSTTIHRRRLLIRHRGFRHKMLTYTMTQTHKSIHIMFFVDHQPPVIVHNQWDNVLGFRSVSFPSDPEGVGSNYYLEYDWGLQVSTTQRTLKEEPTEDAESSNSGTESDTERLRDWMEASVQAGERVNMPDTTNGERMRFQIGSPQYGWSNALWQVGGIQFASFSDEDGTGKAGPTFLVMCFYRAGSWLISITCLEDPTHEGHSAGVPSLVLPSAATPTNVEQAAPAFLKLGVIVEELSLHFCDEHDPVRDARGLILYPEILRATCNAVSIVFATAPDPPEVSRHSTRLGYLSHVRSYTTLFVGVEDIEVGHFLQTCNFPVMLCFPETHASKDLLQFDRVRKQEKLVDLMGKLLGKQLPGAEFSSLVTRVIYTDTWDPVGIPSYFHSIELKLAPAVLQVEDDILTYVNAFIRPTLDALEGEAASGDVNSKPRTPDEGAWSTAAFESAVITKQRKVYIERLEISNLQVTITARVSIPVLNSFDGTPLHFGSTEMREVFSFPDQLYKDLAADYVADAIVRSPMLLMSLNIIGNPAGFLRSFGQGVRDLVEIPLAASRNGYSPWVLTKGVVGGVASFLGHATAATLTSVSGFSYSISRTMDQLTLPSDQLKKRHYTRPTQLSSALANGLGSLGSSVVGAAAGVITTPIAVYKERQMQGLDNGLRSVVGGVGMGLVGIVARPMGGVASLVSMTSDGLLYGMGGNRAPFDDSVSRFDARPNELLRYKLKVLPDAIGSSLIFAHGVWVIGAENKLAASDNECNDLSADQLQAPDNEALRGLLLQADMALRLVQVTVVCSNECLYVVGVSGAQNLAVLVRTSLESIQAVEESLKEPTIFDLGIKTQASVEWLRFRLPPRQRRNLSHQLRLWLANDAIL</sequence>
<evidence type="ECO:0000313" key="2">
    <source>
        <dbReference type="EMBL" id="EGZ07797.1"/>
    </source>
</evidence>
<dbReference type="KEGG" id="psoj:PHYSODRAFT_565640"/>
<keyword evidence="3" id="KW-1185">Reference proteome</keyword>
<dbReference type="GeneID" id="20663902"/>
<protein>
    <submittedName>
        <fullName evidence="2">Uncharacterized protein</fullName>
    </submittedName>
</protein>
<dbReference type="RefSeq" id="XP_009537363.1">
    <property type="nucleotide sequence ID" value="XM_009539068.1"/>
</dbReference>
<reference evidence="2 3" key="1">
    <citation type="journal article" date="2006" name="Science">
        <title>Phytophthora genome sequences uncover evolutionary origins and mechanisms of pathogenesis.</title>
        <authorList>
            <person name="Tyler B.M."/>
            <person name="Tripathy S."/>
            <person name="Zhang X."/>
            <person name="Dehal P."/>
            <person name="Jiang R.H."/>
            <person name="Aerts A."/>
            <person name="Arredondo F.D."/>
            <person name="Baxter L."/>
            <person name="Bensasson D."/>
            <person name="Beynon J.L."/>
            <person name="Chapman J."/>
            <person name="Damasceno C.M."/>
            <person name="Dorrance A.E."/>
            <person name="Dou D."/>
            <person name="Dickerman A.W."/>
            <person name="Dubchak I.L."/>
            <person name="Garbelotto M."/>
            <person name="Gijzen M."/>
            <person name="Gordon S.G."/>
            <person name="Govers F."/>
            <person name="Grunwald N.J."/>
            <person name="Huang W."/>
            <person name="Ivors K.L."/>
            <person name="Jones R.W."/>
            <person name="Kamoun S."/>
            <person name="Krampis K."/>
            <person name="Lamour K.H."/>
            <person name="Lee M.K."/>
            <person name="McDonald W.H."/>
            <person name="Medina M."/>
            <person name="Meijer H.J."/>
            <person name="Nordberg E.K."/>
            <person name="Maclean D.J."/>
            <person name="Ospina-Giraldo M.D."/>
            <person name="Morris P.F."/>
            <person name="Phuntumart V."/>
            <person name="Putnam N.H."/>
            <person name="Rash S."/>
            <person name="Rose J.K."/>
            <person name="Sakihama Y."/>
            <person name="Salamov A.A."/>
            <person name="Savidor A."/>
            <person name="Scheuring C.F."/>
            <person name="Smith B.M."/>
            <person name="Sobral B.W."/>
            <person name="Terry A."/>
            <person name="Torto-Alalibo T.A."/>
            <person name="Win J."/>
            <person name="Xu Z."/>
            <person name="Zhang H."/>
            <person name="Grigoriev I.V."/>
            <person name="Rokhsar D.S."/>
            <person name="Boore J.L."/>
        </authorList>
    </citation>
    <scope>NUCLEOTIDE SEQUENCE [LARGE SCALE GENOMIC DNA]</scope>
    <source>
        <strain evidence="2 3">P6497</strain>
    </source>
</reference>
<name>G5AB18_PHYSP</name>
<dbReference type="InParanoid" id="G5AB18"/>
<accession>G5AB18</accession>
<dbReference type="Proteomes" id="UP000002640">
    <property type="component" value="Unassembled WGS sequence"/>
</dbReference>
<evidence type="ECO:0000313" key="3">
    <source>
        <dbReference type="Proteomes" id="UP000002640"/>
    </source>
</evidence>
<feature type="region of interest" description="Disordered" evidence="1">
    <location>
        <begin position="353"/>
        <end position="377"/>
    </location>
</feature>
<organism evidence="2 3">
    <name type="scientific">Phytophthora sojae (strain P6497)</name>
    <name type="common">Soybean stem and root rot agent</name>
    <name type="synonym">Phytophthora megasperma f. sp. glycines</name>
    <dbReference type="NCBI Taxonomy" id="1094619"/>
    <lineage>
        <taxon>Eukaryota</taxon>
        <taxon>Sar</taxon>
        <taxon>Stramenopiles</taxon>
        <taxon>Oomycota</taxon>
        <taxon>Peronosporomycetes</taxon>
        <taxon>Peronosporales</taxon>
        <taxon>Peronosporaceae</taxon>
        <taxon>Phytophthora</taxon>
    </lineage>
</organism>
<dbReference type="InterPro" id="IPR039782">
    <property type="entry name" value="VPS13B"/>
</dbReference>
<dbReference type="PANTHER" id="PTHR12517">
    <property type="entry name" value="VACUOLAR PROTEIN SORTING-ASSOCIATED PROTEIN 13B"/>
    <property type="match status" value="1"/>
</dbReference>
<dbReference type="PANTHER" id="PTHR12517:SF0">
    <property type="entry name" value="INTERMEMBRANE LIPID TRANSFER PROTEIN VPS13B"/>
    <property type="match status" value="1"/>
</dbReference>
<gene>
    <name evidence="2" type="ORF">PHYSODRAFT_565640</name>
</gene>
<dbReference type="AlphaFoldDB" id="G5AB18"/>
<evidence type="ECO:0000256" key="1">
    <source>
        <dbReference type="SAM" id="MobiDB-lite"/>
    </source>
</evidence>
<dbReference type="EMBL" id="JH159162">
    <property type="protein sequence ID" value="EGZ07797.1"/>
    <property type="molecule type" value="Genomic_DNA"/>
</dbReference>
<proteinExistence type="predicted"/>
<dbReference type="OMA" id="ELANCDG"/>